<keyword evidence="1" id="KW-0472">Membrane</keyword>
<dbReference type="EMBL" id="JASJQH010013267">
    <property type="protein sequence ID" value="KAK9659777.1"/>
    <property type="molecule type" value="Genomic_DNA"/>
</dbReference>
<comment type="caution">
    <text evidence="2">The sequence shown here is derived from an EMBL/GenBank/DDBJ whole genome shotgun (WGS) entry which is preliminary data.</text>
</comment>
<keyword evidence="1" id="KW-1133">Transmembrane helix</keyword>
<sequence length="91" mass="10121">MLGFQIQQDAIEGDEPFNVATGEIHRVDTWRDLSRWRRGLSRHWYVKLFNLLLFCASLVTAGLGTYSSVVGIIDGFSRQGAASSFGCRAPV</sequence>
<evidence type="ECO:0000313" key="3">
    <source>
        <dbReference type="Proteomes" id="UP001479436"/>
    </source>
</evidence>
<accession>A0ABR2VIX3</accession>
<dbReference type="Proteomes" id="UP001479436">
    <property type="component" value="Unassembled WGS sequence"/>
</dbReference>
<gene>
    <name evidence="2" type="ORF">K7432_018528</name>
</gene>
<proteinExistence type="predicted"/>
<organism evidence="2 3">
    <name type="scientific">Basidiobolus ranarum</name>
    <dbReference type="NCBI Taxonomy" id="34480"/>
    <lineage>
        <taxon>Eukaryota</taxon>
        <taxon>Fungi</taxon>
        <taxon>Fungi incertae sedis</taxon>
        <taxon>Zoopagomycota</taxon>
        <taxon>Entomophthoromycotina</taxon>
        <taxon>Basidiobolomycetes</taxon>
        <taxon>Basidiobolales</taxon>
        <taxon>Basidiobolaceae</taxon>
        <taxon>Basidiobolus</taxon>
    </lineage>
</organism>
<keyword evidence="1" id="KW-0812">Transmembrane</keyword>
<name>A0ABR2VIX3_9FUNG</name>
<evidence type="ECO:0000313" key="2">
    <source>
        <dbReference type="EMBL" id="KAK9659777.1"/>
    </source>
</evidence>
<evidence type="ECO:0000256" key="1">
    <source>
        <dbReference type="SAM" id="Phobius"/>
    </source>
</evidence>
<protein>
    <submittedName>
        <fullName evidence="2">Uncharacterized protein</fullName>
    </submittedName>
</protein>
<keyword evidence="3" id="KW-1185">Reference proteome</keyword>
<feature type="transmembrane region" description="Helical" evidence="1">
    <location>
        <begin position="44"/>
        <end position="66"/>
    </location>
</feature>
<reference evidence="2 3" key="1">
    <citation type="submission" date="2023-04" db="EMBL/GenBank/DDBJ databases">
        <title>Genome of Basidiobolus ranarum AG-B5.</title>
        <authorList>
            <person name="Stajich J.E."/>
            <person name="Carter-House D."/>
            <person name="Gryganskyi A."/>
        </authorList>
    </citation>
    <scope>NUCLEOTIDE SEQUENCE [LARGE SCALE GENOMIC DNA]</scope>
    <source>
        <strain evidence="2 3">AG-B5</strain>
    </source>
</reference>